<dbReference type="RefSeq" id="WP_013324996.1">
    <property type="nucleotide sequence ID" value="NC_014501.1"/>
</dbReference>
<dbReference type="HOGENOM" id="CLU_082324_0_1_3"/>
<dbReference type="InterPro" id="IPR002035">
    <property type="entry name" value="VWF_A"/>
</dbReference>
<gene>
    <name evidence="2" type="ordered locus">Cyan7822_5071</name>
</gene>
<dbReference type="PROSITE" id="PS50234">
    <property type="entry name" value="VWFA"/>
    <property type="match status" value="1"/>
</dbReference>
<dbReference type="InterPro" id="IPR036465">
    <property type="entry name" value="vWFA_dom_sf"/>
</dbReference>
<evidence type="ECO:0000313" key="3">
    <source>
        <dbReference type="Proteomes" id="UP000008206"/>
    </source>
</evidence>
<name>E0UJE0_GLOV7</name>
<organism evidence="2 3">
    <name type="scientific">Gloeothece verrucosa (strain PCC 7822)</name>
    <name type="common">Cyanothece sp. (strain PCC 7822)</name>
    <dbReference type="NCBI Taxonomy" id="497965"/>
    <lineage>
        <taxon>Bacteria</taxon>
        <taxon>Bacillati</taxon>
        <taxon>Cyanobacteriota</taxon>
        <taxon>Cyanophyceae</taxon>
        <taxon>Oscillatoriophycideae</taxon>
        <taxon>Chroococcales</taxon>
        <taxon>Aphanothecaceae</taxon>
        <taxon>Gloeothece</taxon>
        <taxon>Gloeothece verrucosa</taxon>
    </lineage>
</organism>
<dbReference type="STRING" id="497965.Cyan7822_5071"/>
<proteinExistence type="predicted"/>
<dbReference type="eggNOG" id="COG4245">
    <property type="taxonomic scope" value="Bacteria"/>
</dbReference>
<dbReference type="Proteomes" id="UP000008206">
    <property type="component" value="Chromosome"/>
</dbReference>
<evidence type="ECO:0000259" key="1">
    <source>
        <dbReference type="PROSITE" id="PS50234"/>
    </source>
</evidence>
<evidence type="ECO:0000313" key="2">
    <source>
        <dbReference type="EMBL" id="ADN16958.1"/>
    </source>
</evidence>
<reference evidence="3" key="1">
    <citation type="journal article" date="2011" name="MBio">
        <title>Novel metabolic attributes of the genus Cyanothece, comprising a group of unicellular nitrogen-fixing Cyanobacteria.</title>
        <authorList>
            <person name="Bandyopadhyay A."/>
            <person name="Elvitigala T."/>
            <person name="Welsh E."/>
            <person name="Stockel J."/>
            <person name="Liberton M."/>
            <person name="Min H."/>
            <person name="Sherman L.A."/>
            <person name="Pakrasi H.B."/>
        </authorList>
    </citation>
    <scope>NUCLEOTIDE SEQUENCE [LARGE SCALE GENOMIC DNA]</scope>
    <source>
        <strain evidence="3">PCC 7822</strain>
    </source>
</reference>
<dbReference type="Gene3D" id="3.40.50.410">
    <property type="entry name" value="von Willebrand factor, type A domain"/>
    <property type="match status" value="1"/>
</dbReference>
<accession>E0UJE0</accession>
<dbReference type="AlphaFoldDB" id="E0UJE0"/>
<dbReference type="SUPFAM" id="SSF53300">
    <property type="entry name" value="vWA-like"/>
    <property type="match status" value="1"/>
</dbReference>
<feature type="domain" description="VWFA" evidence="1">
    <location>
        <begin position="87"/>
        <end position="199"/>
    </location>
</feature>
<keyword evidence="3" id="KW-1185">Reference proteome</keyword>
<dbReference type="Pfam" id="PF00092">
    <property type="entry name" value="VWA"/>
    <property type="match status" value="1"/>
</dbReference>
<protein>
    <submittedName>
        <fullName evidence="2">von Willebrand factor type A</fullName>
    </submittedName>
</protein>
<sequence>MNYVERPRKSALPGGALATRPLHFFWICDCSGSMEIDGKIEALNYAIRESIPEMRKVANENPNAQLLVRAVKFSDGAQWHVADATPIDNFTWSDLTAQGMTDMGKALSLVAEQLKMPPMTDRALPPVLVLISDGQPTDDFNRGLKDLLDQPWGRKAVRIAISIGRDADKEVLEKFISHPEFQPLEANNAAALIKFIKWASTVVVQSASSPASQPNMARTVASTATAVAPAPVIPMVSVPQLSTDSGEDEIW</sequence>
<dbReference type="EMBL" id="CP002198">
    <property type="protein sequence ID" value="ADN16958.1"/>
    <property type="molecule type" value="Genomic_DNA"/>
</dbReference>
<dbReference type="KEGG" id="cyj:Cyan7822_5071"/>